<sequence length="252" mass="29040">MTVSVVIPTLNEERYLPFVLESIRSSRFTILQKHQIEVIIADAKSTDNTVEIASQYGVKVIDGGIPSVGRNKGASISNGEIMIFLDADVIFSDSFLENCILELINRKLDVAGAYFSVTRGSMQYIFFVLLNNIAKFVRQFTPYPVVHGDFIICRKEVFENLGGFDEKMFFGEDNDFVLRSVKSKFKYRVLKQSYITSERRIQKIGIWGITKTFLIFTFEMLRANIKNLEVQERLRKVYGENLQSKHRYTNPK</sequence>
<comment type="caution">
    <text evidence="7">The sequence shown here is derived from an EMBL/GenBank/DDBJ whole genome shotgun (WGS) entry which is preliminary data.</text>
</comment>
<dbReference type="PANTHER" id="PTHR43646:SF2">
    <property type="entry name" value="GLYCOSYLTRANSFERASE 2-LIKE DOMAIN-CONTAINING PROTEIN"/>
    <property type="match status" value="1"/>
</dbReference>
<dbReference type="SUPFAM" id="SSF53448">
    <property type="entry name" value="Nucleotide-diphospho-sugar transferases"/>
    <property type="match status" value="1"/>
</dbReference>
<keyword evidence="5" id="KW-0472">Membrane</keyword>
<evidence type="ECO:0000313" key="7">
    <source>
        <dbReference type="EMBL" id="RMD77047.1"/>
    </source>
</evidence>
<dbReference type="GO" id="GO:0005886">
    <property type="term" value="C:plasma membrane"/>
    <property type="evidence" value="ECO:0007669"/>
    <property type="project" value="UniProtKB-SubCell"/>
</dbReference>
<keyword evidence="4 7" id="KW-0808">Transferase</keyword>
<dbReference type="Gene3D" id="3.90.550.10">
    <property type="entry name" value="Spore Coat Polysaccharide Biosynthesis Protein SpsA, Chain A"/>
    <property type="match status" value="1"/>
</dbReference>
<feature type="domain" description="Glycosyltransferase 2-like" evidence="6">
    <location>
        <begin position="4"/>
        <end position="161"/>
    </location>
</feature>
<dbReference type="InterPro" id="IPR029044">
    <property type="entry name" value="Nucleotide-diphossugar_trans"/>
</dbReference>
<organism evidence="7 8">
    <name type="scientific">Candidatus Dojkabacteria bacterium</name>
    <dbReference type="NCBI Taxonomy" id="2099670"/>
    <lineage>
        <taxon>Bacteria</taxon>
        <taxon>Candidatus Dojkabacteria</taxon>
    </lineage>
</organism>
<dbReference type="Pfam" id="PF00535">
    <property type="entry name" value="Glycos_transf_2"/>
    <property type="match status" value="1"/>
</dbReference>
<evidence type="ECO:0000256" key="1">
    <source>
        <dbReference type="ARBA" id="ARBA00004236"/>
    </source>
</evidence>
<dbReference type="PANTHER" id="PTHR43646">
    <property type="entry name" value="GLYCOSYLTRANSFERASE"/>
    <property type="match status" value="1"/>
</dbReference>
<protein>
    <submittedName>
        <fullName evidence="7">Glycosyltransferase</fullName>
    </submittedName>
</protein>
<keyword evidence="3" id="KW-0328">Glycosyltransferase</keyword>
<dbReference type="InterPro" id="IPR001173">
    <property type="entry name" value="Glyco_trans_2-like"/>
</dbReference>
<evidence type="ECO:0000256" key="2">
    <source>
        <dbReference type="ARBA" id="ARBA00022475"/>
    </source>
</evidence>
<evidence type="ECO:0000256" key="4">
    <source>
        <dbReference type="ARBA" id="ARBA00022679"/>
    </source>
</evidence>
<dbReference type="GO" id="GO:0016757">
    <property type="term" value="F:glycosyltransferase activity"/>
    <property type="evidence" value="ECO:0007669"/>
    <property type="project" value="UniProtKB-KW"/>
</dbReference>
<evidence type="ECO:0000259" key="6">
    <source>
        <dbReference type="Pfam" id="PF00535"/>
    </source>
</evidence>
<accession>A0A3M0Z0A5</accession>
<keyword evidence="2" id="KW-1003">Cell membrane</keyword>
<reference evidence="7 8" key="1">
    <citation type="submission" date="2018-10" db="EMBL/GenBank/DDBJ databases">
        <title>Thermophilic Lithotrophy and Phototrophy in an Intertidal, Iron-rich, Geothermal Spring.</title>
        <authorList>
            <person name="Ward L.M."/>
            <person name="Idei A."/>
            <person name="Nakagawa M."/>
            <person name="Ueno Y."/>
            <person name="Fischer W."/>
            <person name="Mcglynn S.E."/>
        </authorList>
    </citation>
    <scope>NUCLEOTIDE SEQUENCE [LARGE SCALE GENOMIC DNA]</scope>
    <source>
        <strain evidence="7">J137</strain>
    </source>
</reference>
<gene>
    <name evidence="7" type="ORF">D6810_02185</name>
</gene>
<comment type="subcellular location">
    <subcellularLocation>
        <location evidence="1">Cell membrane</location>
    </subcellularLocation>
</comment>
<dbReference type="EMBL" id="RFKV01000071">
    <property type="protein sequence ID" value="RMD77047.1"/>
    <property type="molecule type" value="Genomic_DNA"/>
</dbReference>
<dbReference type="AlphaFoldDB" id="A0A3M0Z0A5"/>
<evidence type="ECO:0000256" key="5">
    <source>
        <dbReference type="ARBA" id="ARBA00023136"/>
    </source>
</evidence>
<evidence type="ECO:0000256" key="3">
    <source>
        <dbReference type="ARBA" id="ARBA00022676"/>
    </source>
</evidence>
<evidence type="ECO:0000313" key="8">
    <source>
        <dbReference type="Proteomes" id="UP000269410"/>
    </source>
</evidence>
<proteinExistence type="predicted"/>
<name>A0A3M0Z0A5_9BACT</name>
<dbReference type="Proteomes" id="UP000269410">
    <property type="component" value="Unassembled WGS sequence"/>
</dbReference>